<sequence length="181" mass="21001">MSKKITELLDSPDVDLRIAAGECIAVLSEISRECDEEFEFDEMDSLCDKLRALATDSQKFRAKKDRRQQRSSFRDVLKAVEEREPLNMTVKFGRERLIIDSWCRKRQYDAFCYVLKSGMNLHLAENDLLRDIFDLGTPLSSLDYTNSKLTKFERNMSNIASCKARTKTRGKLRDKRADIMA</sequence>
<dbReference type="PANTHER" id="PTHR12354:SF1">
    <property type="entry name" value="INTERFERON-RELATED DEVELOPMENTAL REGULATOR 1"/>
    <property type="match status" value="1"/>
</dbReference>
<protein>
    <recommendedName>
        <fullName evidence="5">Interferon-related developmental regulator 1</fullName>
    </recommendedName>
</protein>
<gene>
    <name evidence="3" type="ORF">ONB1V03_LOCUS17243</name>
</gene>
<dbReference type="InterPro" id="IPR007701">
    <property type="entry name" value="Interferon-rel_develop_reg_N"/>
</dbReference>
<proteinExistence type="predicted"/>
<accession>A0A7R9QXA8</accession>
<dbReference type="EMBL" id="OC935794">
    <property type="protein sequence ID" value="CAD7660679.1"/>
    <property type="molecule type" value="Genomic_DNA"/>
</dbReference>
<dbReference type="Pfam" id="PF05004">
    <property type="entry name" value="IFRD"/>
    <property type="match status" value="1"/>
</dbReference>
<dbReference type="AlphaFoldDB" id="A0A7R9QXA8"/>
<feature type="domain" description="Interferon-related developmental regulator N-terminal" evidence="2">
    <location>
        <begin position="4"/>
        <end position="81"/>
    </location>
</feature>
<evidence type="ECO:0000259" key="1">
    <source>
        <dbReference type="Pfam" id="PF04836"/>
    </source>
</evidence>
<evidence type="ECO:0008006" key="5">
    <source>
        <dbReference type="Google" id="ProtNLM"/>
    </source>
</evidence>
<name>A0A7R9QXA8_9ACAR</name>
<dbReference type="EMBL" id="CAJPVJ010020969">
    <property type="protein sequence ID" value="CAG2177816.1"/>
    <property type="molecule type" value="Genomic_DNA"/>
</dbReference>
<evidence type="ECO:0000313" key="4">
    <source>
        <dbReference type="Proteomes" id="UP000728032"/>
    </source>
</evidence>
<organism evidence="3">
    <name type="scientific">Oppiella nova</name>
    <dbReference type="NCBI Taxonomy" id="334625"/>
    <lineage>
        <taxon>Eukaryota</taxon>
        <taxon>Metazoa</taxon>
        <taxon>Ecdysozoa</taxon>
        <taxon>Arthropoda</taxon>
        <taxon>Chelicerata</taxon>
        <taxon>Arachnida</taxon>
        <taxon>Acari</taxon>
        <taxon>Acariformes</taxon>
        <taxon>Sarcoptiformes</taxon>
        <taxon>Oribatida</taxon>
        <taxon>Brachypylina</taxon>
        <taxon>Oppioidea</taxon>
        <taxon>Oppiidae</taxon>
        <taxon>Oppiella</taxon>
    </lineage>
</organism>
<dbReference type="PANTHER" id="PTHR12354">
    <property type="entry name" value="INTERFERON-RELATED DEVELOPMENTAL REGULATOR"/>
    <property type="match status" value="1"/>
</dbReference>
<evidence type="ECO:0000259" key="2">
    <source>
        <dbReference type="Pfam" id="PF05004"/>
    </source>
</evidence>
<dbReference type="InterPro" id="IPR006921">
    <property type="entry name" value="Interferon-rel_develop_reg_C"/>
</dbReference>
<dbReference type="Pfam" id="PF04836">
    <property type="entry name" value="IFRD_C"/>
    <property type="match status" value="1"/>
</dbReference>
<feature type="domain" description="Interferon-related developmental regulator C-terminal" evidence="1">
    <location>
        <begin position="126"/>
        <end position="177"/>
    </location>
</feature>
<evidence type="ECO:0000313" key="3">
    <source>
        <dbReference type="EMBL" id="CAD7660679.1"/>
    </source>
</evidence>
<dbReference type="Proteomes" id="UP000728032">
    <property type="component" value="Unassembled WGS sequence"/>
</dbReference>
<keyword evidence="4" id="KW-1185">Reference proteome</keyword>
<dbReference type="InterPro" id="IPR039777">
    <property type="entry name" value="IFRD"/>
</dbReference>
<dbReference type="OrthoDB" id="18978at2759"/>
<reference evidence="3" key="1">
    <citation type="submission" date="2020-11" db="EMBL/GenBank/DDBJ databases">
        <authorList>
            <person name="Tran Van P."/>
        </authorList>
    </citation>
    <scope>NUCLEOTIDE SEQUENCE</scope>
</reference>